<sequence>MNLAKTREGMLISAAEAFIMAPPARTSFSCPTCGTPLFFVGATGASRPHFRVSASRPHETDCIEAQLLDITFEAQDAYAAEASVTFMSIASRVSLRAIGYFAKHPHQLKTMNRRLFEEFVAELFKGFGYEVELTKQTRDGGFDLIAVTSRDYINQRFLIECKRPDPKNPVRLDVVKHLHATKIDQGANKAILVTTTHFTEDAHRYGKRHAIELDLKDFDDLVEWLHHYLRIKARA</sequence>
<evidence type="ECO:0000313" key="3">
    <source>
        <dbReference type="Proteomes" id="UP001154860"/>
    </source>
</evidence>
<dbReference type="RefSeq" id="WP_205490323.1">
    <property type="nucleotide sequence ID" value="NZ_JAFHKI010000067.1"/>
</dbReference>
<gene>
    <name evidence="2" type="ORF">JWR99_10705</name>
</gene>
<reference evidence="2 3" key="1">
    <citation type="journal article" date="2021" name="Int. J. Syst. Evol. Microbiol.">
        <title>Pseudomonas lactucae sp. nov., a pathogen causing bacterial rot of lettuce in Japan.</title>
        <authorList>
            <person name="Sawada H."/>
            <person name="Fujikawa T."/>
            <person name="Satou M."/>
        </authorList>
    </citation>
    <scope>NUCLEOTIDE SEQUENCE [LARGE SCALE GENOMIC DNA]</scope>
    <source>
        <strain evidence="2 3">MAFF 301381</strain>
    </source>
</reference>
<dbReference type="AlphaFoldDB" id="A0A9X0YA94"/>
<evidence type="ECO:0000313" key="2">
    <source>
        <dbReference type="EMBL" id="MBN2976408.1"/>
    </source>
</evidence>
<keyword evidence="2" id="KW-0255">Endonuclease</keyword>
<protein>
    <submittedName>
        <fullName evidence="2">Restriction endonuclease</fullName>
    </submittedName>
</protein>
<dbReference type="PANTHER" id="PTHR30015">
    <property type="entry name" value="MRR RESTRICTION SYSTEM PROTEIN"/>
    <property type="match status" value="1"/>
</dbReference>
<dbReference type="InterPro" id="IPR052906">
    <property type="entry name" value="Type_IV_Methyl-Rstrct_Enzyme"/>
</dbReference>
<dbReference type="EMBL" id="JAFHKJ010000042">
    <property type="protein sequence ID" value="MBN2976408.1"/>
    <property type="molecule type" value="Genomic_DNA"/>
</dbReference>
<feature type="domain" description="Restriction endonuclease type IV Mrr" evidence="1">
    <location>
        <begin position="108"/>
        <end position="225"/>
    </location>
</feature>
<reference evidence="2 3" key="2">
    <citation type="journal article" date="2023" name="Plant Pathol.">
        <title>Dismantling and reorganizing Pseudomonas marginalis sensu#lato.</title>
        <authorList>
            <person name="Sawada H."/>
            <person name="Fujikawa T."/>
            <person name="Satou M."/>
        </authorList>
    </citation>
    <scope>NUCLEOTIDE SEQUENCE [LARGE SCALE GENOMIC DNA]</scope>
    <source>
        <strain evidence="2 3">MAFF 301381</strain>
    </source>
</reference>
<keyword evidence="2" id="KW-0378">Hydrolase</keyword>
<evidence type="ECO:0000259" key="1">
    <source>
        <dbReference type="Pfam" id="PF04471"/>
    </source>
</evidence>
<comment type="caution">
    <text evidence="2">The sequence shown here is derived from an EMBL/GenBank/DDBJ whole genome shotgun (WGS) entry which is preliminary data.</text>
</comment>
<name>A0A9X0YA94_9PSED</name>
<dbReference type="InterPro" id="IPR007560">
    <property type="entry name" value="Restrct_endonuc_IV_Mrr"/>
</dbReference>
<dbReference type="GO" id="GO:0015666">
    <property type="term" value="F:restriction endodeoxyribonuclease activity"/>
    <property type="evidence" value="ECO:0007669"/>
    <property type="project" value="TreeGrafter"/>
</dbReference>
<dbReference type="InterPro" id="IPR011335">
    <property type="entry name" value="Restrct_endonuc-II-like"/>
</dbReference>
<keyword evidence="3" id="KW-1185">Reference proteome</keyword>
<dbReference type="Proteomes" id="UP001154860">
    <property type="component" value="Unassembled WGS sequence"/>
</dbReference>
<accession>A0A9X0YA94</accession>
<dbReference type="Pfam" id="PF04471">
    <property type="entry name" value="Mrr_cat"/>
    <property type="match status" value="1"/>
</dbReference>
<dbReference type="GO" id="GO:0003677">
    <property type="term" value="F:DNA binding"/>
    <property type="evidence" value="ECO:0007669"/>
    <property type="project" value="InterPro"/>
</dbReference>
<organism evidence="2 3">
    <name type="scientific">Pseudomonas lactucae</name>
    <dbReference type="NCBI Taxonomy" id="2813360"/>
    <lineage>
        <taxon>Bacteria</taxon>
        <taxon>Pseudomonadati</taxon>
        <taxon>Pseudomonadota</taxon>
        <taxon>Gammaproteobacteria</taxon>
        <taxon>Pseudomonadales</taxon>
        <taxon>Pseudomonadaceae</taxon>
        <taxon>Pseudomonas</taxon>
    </lineage>
</organism>
<proteinExistence type="predicted"/>
<dbReference type="GO" id="GO:0009307">
    <property type="term" value="P:DNA restriction-modification system"/>
    <property type="evidence" value="ECO:0007669"/>
    <property type="project" value="InterPro"/>
</dbReference>
<dbReference type="InterPro" id="IPR011856">
    <property type="entry name" value="tRNA_endonuc-like_dom_sf"/>
</dbReference>
<dbReference type="SUPFAM" id="SSF52980">
    <property type="entry name" value="Restriction endonuclease-like"/>
    <property type="match status" value="1"/>
</dbReference>
<keyword evidence="2" id="KW-0540">Nuclease</keyword>
<dbReference type="Gene3D" id="3.40.1350.10">
    <property type="match status" value="1"/>
</dbReference>
<dbReference type="PANTHER" id="PTHR30015:SF7">
    <property type="entry name" value="TYPE IV METHYL-DIRECTED RESTRICTION ENZYME ECOKMRR"/>
    <property type="match status" value="1"/>
</dbReference>